<proteinExistence type="predicted"/>
<organism evidence="1">
    <name type="scientific">Vibrio splendidus</name>
    <dbReference type="NCBI Taxonomy" id="29497"/>
    <lineage>
        <taxon>Bacteria</taxon>
        <taxon>Pseudomonadati</taxon>
        <taxon>Pseudomonadota</taxon>
        <taxon>Gammaproteobacteria</taxon>
        <taxon>Vibrionales</taxon>
        <taxon>Vibrionaceae</taxon>
        <taxon>Vibrio</taxon>
    </lineage>
</organism>
<accession>A0A0H3ZNC4</accession>
<dbReference type="RefSeq" id="WP_428792453.1">
    <property type="nucleotide sequence ID" value="NZ_JAKJTX010000052.1"/>
</dbReference>
<dbReference type="EMBL" id="KP795544">
    <property type="protein sequence ID" value="AKN37680.1"/>
    <property type="molecule type" value="Genomic_DNA"/>
</dbReference>
<protein>
    <submittedName>
        <fullName evidence="1">Uncharacterized protein</fullName>
    </submittedName>
</protein>
<dbReference type="InterPro" id="IPR014974">
    <property type="entry name" value="DUF1833"/>
</dbReference>
<name>A0A0H3ZNC4_VIBSP</name>
<dbReference type="AlphaFoldDB" id="A0A0H3ZNC4"/>
<sequence>MILSTLEYQHPALPGGVLRYVKDNIDLDAGIEDGSVVTFKAGQFEFQLPDKNTTGQEALSVAAPNTDLTLTRAIEAAKMYEPITPVVSIYREYDTDDLSRPRNKAIRLTTSSAKITTTAVSMTSSWKDLTNRRFCRRIYTTQTHPGLKYL</sequence>
<evidence type="ECO:0000313" key="1">
    <source>
        <dbReference type="EMBL" id="AKN37680.1"/>
    </source>
</evidence>
<dbReference type="Pfam" id="PF08875">
    <property type="entry name" value="DUF1833"/>
    <property type="match status" value="1"/>
</dbReference>
<reference evidence="1" key="1">
    <citation type="journal article" date="2015" name="MBio">
        <title>Eco-Evolutionary Dynamics of Episomes among Ecologically Cohesive Bacterial Populations.</title>
        <authorList>
            <person name="Xue H."/>
            <person name="Cordero O.X."/>
            <person name="Camas F.M."/>
            <person name="Trimble W."/>
            <person name="Meyer F."/>
            <person name="Guglielmini J."/>
            <person name="Rocha E.P."/>
            <person name="Polz M.F."/>
        </authorList>
    </citation>
    <scope>NUCLEOTIDE SEQUENCE</scope>
    <source>
        <strain evidence="1">5S_214</strain>
    </source>
</reference>